<evidence type="ECO:0000313" key="3">
    <source>
        <dbReference type="WBParaSite" id="ACOC_0000188901-mRNA-1"/>
    </source>
</evidence>
<dbReference type="EMBL" id="UYYA01000315">
    <property type="protein sequence ID" value="VDM53475.1"/>
    <property type="molecule type" value="Genomic_DNA"/>
</dbReference>
<dbReference type="Proteomes" id="UP000267027">
    <property type="component" value="Unassembled WGS sequence"/>
</dbReference>
<reference evidence="1 2" key="2">
    <citation type="submission" date="2018-11" db="EMBL/GenBank/DDBJ databases">
        <authorList>
            <consortium name="Pathogen Informatics"/>
        </authorList>
    </citation>
    <scope>NUCLEOTIDE SEQUENCE [LARGE SCALE GENOMIC DNA]</scope>
    <source>
        <strain evidence="1 2">Costa Rica</strain>
    </source>
</reference>
<dbReference type="AlphaFoldDB" id="A0A0R3PDA3"/>
<organism evidence="3">
    <name type="scientific">Angiostrongylus costaricensis</name>
    <name type="common">Nematode worm</name>
    <dbReference type="NCBI Taxonomy" id="334426"/>
    <lineage>
        <taxon>Eukaryota</taxon>
        <taxon>Metazoa</taxon>
        <taxon>Ecdysozoa</taxon>
        <taxon>Nematoda</taxon>
        <taxon>Chromadorea</taxon>
        <taxon>Rhabditida</taxon>
        <taxon>Rhabditina</taxon>
        <taxon>Rhabditomorpha</taxon>
        <taxon>Strongyloidea</taxon>
        <taxon>Metastrongylidae</taxon>
        <taxon>Angiostrongylus</taxon>
    </lineage>
</organism>
<dbReference type="WBParaSite" id="ACOC_0000188901-mRNA-1">
    <property type="protein sequence ID" value="ACOC_0000188901-mRNA-1"/>
    <property type="gene ID" value="ACOC_0000188901"/>
</dbReference>
<gene>
    <name evidence="1" type="ORF">ACOC_LOCUS1890</name>
</gene>
<dbReference type="OrthoDB" id="5859745at2759"/>
<proteinExistence type="predicted"/>
<evidence type="ECO:0000313" key="1">
    <source>
        <dbReference type="EMBL" id="VDM53475.1"/>
    </source>
</evidence>
<name>A0A0R3PDA3_ANGCS</name>
<protein>
    <submittedName>
        <fullName evidence="3">HTH myb-type domain-containing protein</fullName>
    </submittedName>
</protein>
<evidence type="ECO:0000313" key="2">
    <source>
        <dbReference type="Proteomes" id="UP000267027"/>
    </source>
</evidence>
<accession>A0A0R3PDA3</accession>
<keyword evidence="2" id="KW-1185">Reference proteome</keyword>
<sequence length="102" mass="12020">MPCRKRVPESGLYNEDGFLFHHVSVRPLTRNEIERLREHVLICVIGIPYQPRTRFTPAEDKQIRKNWRRFAAKNDLEYDMAPYYAGVPGCKAVIFTPISYHQ</sequence>
<reference evidence="3" key="1">
    <citation type="submission" date="2017-02" db="UniProtKB">
        <authorList>
            <consortium name="WormBaseParasite"/>
        </authorList>
    </citation>
    <scope>IDENTIFICATION</scope>
</reference>
<dbReference type="STRING" id="334426.A0A0R3PDA3"/>